<dbReference type="GO" id="GO:0016887">
    <property type="term" value="F:ATP hydrolysis activity"/>
    <property type="evidence" value="ECO:0007669"/>
    <property type="project" value="InterPro"/>
</dbReference>
<accession>A0A090ZL88</accession>
<dbReference type="InterPro" id="IPR003593">
    <property type="entry name" value="AAA+_ATPase"/>
</dbReference>
<reference evidence="12 13" key="1">
    <citation type="submission" date="2014-04" db="EMBL/GenBank/DDBJ databases">
        <authorList>
            <person name="Bishop-Lilly K.A."/>
            <person name="Broomall S.M."/>
            <person name="Chain P.S."/>
            <person name="Chertkov O."/>
            <person name="Coyne S.R."/>
            <person name="Daligault H.E."/>
            <person name="Davenport K.W."/>
            <person name="Erkkila T."/>
            <person name="Frey K.G."/>
            <person name="Gibbons H.S."/>
            <person name="Gu W."/>
            <person name="Jaissle J."/>
            <person name="Johnson S.L."/>
            <person name="Koroleva G.I."/>
            <person name="Ladner J.T."/>
            <person name="Lo C.-C."/>
            <person name="Minogue T.D."/>
            <person name="Munk C."/>
            <person name="Palacios G.F."/>
            <person name="Redden C.L."/>
            <person name="Rosenzweig C.N."/>
            <person name="Scholz M.B."/>
            <person name="Teshima H."/>
            <person name="Xu Y."/>
        </authorList>
    </citation>
    <scope>NUCLEOTIDE SEQUENCE [LARGE SCALE GENOMIC DNA]</scope>
    <source>
        <strain evidence="12 13">8244</strain>
    </source>
</reference>
<keyword evidence="6" id="KW-0067">ATP-binding</keyword>
<feature type="domain" description="ABC transmembrane type-1" evidence="11">
    <location>
        <begin position="29"/>
        <end position="305"/>
    </location>
</feature>
<proteinExistence type="predicted"/>
<evidence type="ECO:0000313" key="13">
    <source>
        <dbReference type="Proteomes" id="UP000029278"/>
    </source>
</evidence>
<protein>
    <submittedName>
        <fullName evidence="12">ABC transporter family protein</fullName>
    </submittedName>
</protein>
<dbReference type="InterPro" id="IPR039421">
    <property type="entry name" value="Type_1_exporter"/>
</dbReference>
<evidence type="ECO:0000259" key="10">
    <source>
        <dbReference type="PROSITE" id="PS50893"/>
    </source>
</evidence>
<keyword evidence="5" id="KW-0547">Nucleotide-binding</keyword>
<evidence type="ECO:0000256" key="1">
    <source>
        <dbReference type="ARBA" id="ARBA00004651"/>
    </source>
</evidence>
<dbReference type="InterPro" id="IPR017871">
    <property type="entry name" value="ABC_transporter-like_CS"/>
</dbReference>
<evidence type="ECO:0000256" key="5">
    <source>
        <dbReference type="ARBA" id="ARBA00022741"/>
    </source>
</evidence>
<dbReference type="Gene3D" id="3.40.50.300">
    <property type="entry name" value="P-loop containing nucleotide triphosphate hydrolases"/>
    <property type="match status" value="1"/>
</dbReference>
<keyword evidence="8 9" id="KW-0472">Membrane</keyword>
<feature type="transmembrane region" description="Helical" evidence="9">
    <location>
        <begin position="143"/>
        <end position="162"/>
    </location>
</feature>
<keyword evidence="3" id="KW-1003">Cell membrane</keyword>
<feature type="domain" description="ABC transporter" evidence="10">
    <location>
        <begin position="342"/>
        <end position="577"/>
    </location>
</feature>
<organism evidence="12 13">
    <name type="scientific">Paenibacillus macerans</name>
    <name type="common">Bacillus macerans</name>
    <dbReference type="NCBI Taxonomy" id="44252"/>
    <lineage>
        <taxon>Bacteria</taxon>
        <taxon>Bacillati</taxon>
        <taxon>Bacillota</taxon>
        <taxon>Bacilli</taxon>
        <taxon>Bacillales</taxon>
        <taxon>Paenibacillaceae</taxon>
        <taxon>Paenibacillus</taxon>
    </lineage>
</organism>
<dbReference type="HOGENOM" id="CLU_000604_84_9_9"/>
<evidence type="ECO:0000256" key="2">
    <source>
        <dbReference type="ARBA" id="ARBA00022448"/>
    </source>
</evidence>
<dbReference type="Pfam" id="PF00005">
    <property type="entry name" value="ABC_tran"/>
    <property type="match status" value="1"/>
</dbReference>
<evidence type="ECO:0000256" key="7">
    <source>
        <dbReference type="ARBA" id="ARBA00022989"/>
    </source>
</evidence>
<dbReference type="PROSITE" id="PS00211">
    <property type="entry name" value="ABC_TRANSPORTER_1"/>
    <property type="match status" value="1"/>
</dbReference>
<evidence type="ECO:0000259" key="11">
    <source>
        <dbReference type="PROSITE" id="PS50929"/>
    </source>
</evidence>
<dbReference type="CDD" id="cd07346">
    <property type="entry name" value="ABC_6TM_exporters"/>
    <property type="match status" value="1"/>
</dbReference>
<dbReference type="PROSITE" id="PS50929">
    <property type="entry name" value="ABC_TM1F"/>
    <property type="match status" value="1"/>
</dbReference>
<feature type="transmembrane region" description="Helical" evidence="9">
    <location>
        <begin position="63"/>
        <end position="89"/>
    </location>
</feature>
<evidence type="ECO:0000313" key="12">
    <source>
        <dbReference type="EMBL" id="KFN11168.1"/>
    </source>
</evidence>
<dbReference type="STRING" id="44252.DJ90_2517"/>
<feature type="transmembrane region" description="Helical" evidence="9">
    <location>
        <begin position="267"/>
        <end position="292"/>
    </location>
</feature>
<keyword evidence="13" id="KW-1185">Reference proteome</keyword>
<dbReference type="SUPFAM" id="SSF52540">
    <property type="entry name" value="P-loop containing nucleoside triphosphate hydrolases"/>
    <property type="match status" value="1"/>
</dbReference>
<dbReference type="PANTHER" id="PTHR43394">
    <property type="entry name" value="ATP-DEPENDENT PERMEASE MDL1, MITOCHONDRIAL"/>
    <property type="match status" value="1"/>
</dbReference>
<dbReference type="RefSeq" id="WP_036620835.1">
    <property type="nucleotide sequence ID" value="NZ_JAKOBR010000080.1"/>
</dbReference>
<dbReference type="GeneID" id="77012154"/>
<name>A0A090ZL88_PAEMA</name>
<keyword evidence="4 9" id="KW-0812">Transmembrane</keyword>
<dbReference type="InterPro" id="IPR036640">
    <property type="entry name" value="ABC1_TM_sf"/>
</dbReference>
<comment type="subcellular location">
    <subcellularLocation>
        <location evidence="1">Cell membrane</location>
        <topology evidence="1">Multi-pass membrane protein</topology>
    </subcellularLocation>
</comment>
<evidence type="ECO:0000256" key="8">
    <source>
        <dbReference type="ARBA" id="ARBA00023136"/>
    </source>
</evidence>
<dbReference type="InterPro" id="IPR011527">
    <property type="entry name" value="ABC1_TM_dom"/>
</dbReference>
<feature type="transmembrane region" description="Helical" evidence="9">
    <location>
        <begin position="27"/>
        <end position="48"/>
    </location>
</feature>
<gene>
    <name evidence="12" type="ORF">DJ90_2517</name>
</gene>
<dbReference type="Proteomes" id="UP000029278">
    <property type="component" value="Unassembled WGS sequence"/>
</dbReference>
<dbReference type="Gene3D" id="1.20.1560.10">
    <property type="entry name" value="ABC transporter type 1, transmembrane domain"/>
    <property type="match status" value="1"/>
</dbReference>
<dbReference type="InterPro" id="IPR003439">
    <property type="entry name" value="ABC_transporter-like_ATP-bd"/>
</dbReference>
<evidence type="ECO:0000256" key="3">
    <source>
        <dbReference type="ARBA" id="ARBA00022475"/>
    </source>
</evidence>
<dbReference type="PATRIC" id="fig|44252.3.peg.879"/>
<comment type="caution">
    <text evidence="12">The sequence shown here is derived from an EMBL/GenBank/DDBJ whole genome shotgun (WGS) entry which is preliminary data.</text>
</comment>
<dbReference type="PROSITE" id="PS50893">
    <property type="entry name" value="ABC_TRANSPORTER_2"/>
    <property type="match status" value="1"/>
</dbReference>
<evidence type="ECO:0000256" key="4">
    <source>
        <dbReference type="ARBA" id="ARBA00022692"/>
    </source>
</evidence>
<dbReference type="Pfam" id="PF00664">
    <property type="entry name" value="ABC_membrane"/>
    <property type="match status" value="1"/>
</dbReference>
<dbReference type="GO" id="GO:0005886">
    <property type="term" value="C:plasma membrane"/>
    <property type="evidence" value="ECO:0007669"/>
    <property type="project" value="UniProtKB-SubCell"/>
</dbReference>
<sequence>MKRLFDDTRYNLVIGFRRFLRSHTINLSLLGLTKLILLCTGLASPYLFKWLIDEVLLKKDVSWLAWICIGFGMLFVLESVTHYVQLYYLNKYRMKFSFDLRTRLWKNIMKFDVLLQKRYSSGDLKNRLDTDVDRCEAFVEQQILNYGFYWLLAISNGVILLVTSWKLALFGFLMVPLSFWMVRWLGNGVKRSSEGFRKEWGGYEGWLQKTLGNWKEIKALGIEKQQSIAFTGYWKSLSKLFFKQQMYWYGNRSFIAFKDFFITRMNLYFLGGLLIFSDEMTVGSLIVFMKFYEQFFMGINNINNLDLELKKDFPALQRVLELLLPPKTTESNHAPEYFKGSIRFSNVSYVYDEITGEGVKEINLKISPGEKIAIVGKSGSGKSTLVHLLCGFYTAQSGTIYLDDVAIQAYDPRYIRKRIAMVMQDNYLFNLSIEENLRLANANATTAEIEEACNATNINNVVKDMKDGYKTVVGEKGVILSGGQKQRLMISRALLKKPTIFILDEATSQLDQNNEYLIQKTIEQISSEKTVIIIAHNFSSVKEADRIIVMENGRIVGDGMLTQLQENNKTFQELFCKGLVQKFCGDRYIDTFGEMY</sequence>
<dbReference type="SUPFAM" id="SSF90123">
    <property type="entry name" value="ABC transporter transmembrane region"/>
    <property type="match status" value="1"/>
</dbReference>
<dbReference type="SMART" id="SM00382">
    <property type="entry name" value="AAA"/>
    <property type="match status" value="1"/>
</dbReference>
<evidence type="ECO:0000256" key="9">
    <source>
        <dbReference type="SAM" id="Phobius"/>
    </source>
</evidence>
<feature type="transmembrane region" description="Helical" evidence="9">
    <location>
        <begin position="168"/>
        <end position="186"/>
    </location>
</feature>
<dbReference type="AlphaFoldDB" id="A0A090ZL88"/>
<dbReference type="GO" id="GO:0015421">
    <property type="term" value="F:ABC-type oligopeptide transporter activity"/>
    <property type="evidence" value="ECO:0007669"/>
    <property type="project" value="TreeGrafter"/>
</dbReference>
<keyword evidence="7 9" id="KW-1133">Transmembrane helix</keyword>
<dbReference type="InterPro" id="IPR027417">
    <property type="entry name" value="P-loop_NTPase"/>
</dbReference>
<evidence type="ECO:0000256" key="6">
    <source>
        <dbReference type="ARBA" id="ARBA00022840"/>
    </source>
</evidence>
<dbReference type="EMBL" id="JMQA01000012">
    <property type="protein sequence ID" value="KFN11168.1"/>
    <property type="molecule type" value="Genomic_DNA"/>
</dbReference>
<dbReference type="GO" id="GO:0005524">
    <property type="term" value="F:ATP binding"/>
    <property type="evidence" value="ECO:0007669"/>
    <property type="project" value="UniProtKB-KW"/>
</dbReference>
<dbReference type="PANTHER" id="PTHR43394:SF1">
    <property type="entry name" value="ATP-BINDING CASSETTE SUB-FAMILY B MEMBER 10, MITOCHONDRIAL"/>
    <property type="match status" value="1"/>
</dbReference>
<dbReference type="FunFam" id="3.40.50.300:FF:000221">
    <property type="entry name" value="Multidrug ABC transporter ATP-binding protein"/>
    <property type="match status" value="1"/>
</dbReference>
<keyword evidence="2" id="KW-0813">Transport</keyword>